<proteinExistence type="predicted"/>
<comment type="caution">
    <text evidence="2">The sequence shown here is derived from an EMBL/GenBank/DDBJ whole genome shotgun (WGS) entry which is preliminary data.</text>
</comment>
<feature type="region of interest" description="Disordered" evidence="1">
    <location>
        <begin position="1"/>
        <end position="41"/>
    </location>
</feature>
<sequence length="82" mass="8798">MLDQFTQQSTLLRSRGKGDRKAKTGGKQLAPGNELSQKEEEKFPVAIWRKGGLIGKISKAVTTSPGGVIRGEGELITPGKFS</sequence>
<reference evidence="2 3" key="1">
    <citation type="submission" date="2021-06" db="EMBL/GenBank/DDBJ databases">
        <title>Caerostris extrusa draft genome.</title>
        <authorList>
            <person name="Kono N."/>
            <person name="Arakawa K."/>
        </authorList>
    </citation>
    <scope>NUCLEOTIDE SEQUENCE [LARGE SCALE GENOMIC DNA]</scope>
</reference>
<keyword evidence="3" id="KW-1185">Reference proteome</keyword>
<feature type="compositionally biased region" description="Polar residues" evidence="1">
    <location>
        <begin position="1"/>
        <end position="12"/>
    </location>
</feature>
<evidence type="ECO:0000256" key="1">
    <source>
        <dbReference type="SAM" id="MobiDB-lite"/>
    </source>
</evidence>
<dbReference type="Proteomes" id="UP001054945">
    <property type="component" value="Unassembled WGS sequence"/>
</dbReference>
<protein>
    <submittedName>
        <fullName evidence="2">Uncharacterized protein</fullName>
    </submittedName>
</protein>
<name>A0AAV4ND53_CAEEX</name>
<evidence type="ECO:0000313" key="2">
    <source>
        <dbReference type="EMBL" id="GIX82275.1"/>
    </source>
</evidence>
<dbReference type="AlphaFoldDB" id="A0AAV4ND53"/>
<evidence type="ECO:0000313" key="3">
    <source>
        <dbReference type="Proteomes" id="UP001054945"/>
    </source>
</evidence>
<accession>A0AAV4ND53</accession>
<organism evidence="2 3">
    <name type="scientific">Caerostris extrusa</name>
    <name type="common">Bark spider</name>
    <name type="synonym">Caerostris bankana</name>
    <dbReference type="NCBI Taxonomy" id="172846"/>
    <lineage>
        <taxon>Eukaryota</taxon>
        <taxon>Metazoa</taxon>
        <taxon>Ecdysozoa</taxon>
        <taxon>Arthropoda</taxon>
        <taxon>Chelicerata</taxon>
        <taxon>Arachnida</taxon>
        <taxon>Araneae</taxon>
        <taxon>Araneomorphae</taxon>
        <taxon>Entelegynae</taxon>
        <taxon>Araneoidea</taxon>
        <taxon>Araneidae</taxon>
        <taxon>Caerostris</taxon>
    </lineage>
</organism>
<dbReference type="EMBL" id="BPLR01003220">
    <property type="protein sequence ID" value="GIX82275.1"/>
    <property type="molecule type" value="Genomic_DNA"/>
</dbReference>
<gene>
    <name evidence="2" type="ORF">CEXT_453551</name>
</gene>